<protein>
    <recommendedName>
        <fullName evidence="3">DUF11 domain-containing protein</fullName>
    </recommendedName>
</protein>
<dbReference type="RefSeq" id="WP_169629386.1">
    <property type="nucleotide sequence ID" value="NZ_JABCMA010000162.1"/>
</dbReference>
<reference evidence="1 2" key="1">
    <citation type="submission" date="2020-04" db="EMBL/GenBank/DDBJ databases">
        <title>Whole-genome sequencing of Vibrio spp. from China reveals different genetic environments of blaCTX-M-14 among diverse lineages.</title>
        <authorList>
            <person name="Zheng Z."/>
            <person name="Ye L."/>
            <person name="Chen S."/>
        </authorList>
    </citation>
    <scope>NUCLEOTIDE SEQUENCE [LARGE SCALE GENOMIC DNA]</scope>
    <source>
        <strain evidence="1 2">Vb1636</strain>
    </source>
</reference>
<evidence type="ECO:0008006" key="3">
    <source>
        <dbReference type="Google" id="ProtNLM"/>
    </source>
</evidence>
<gene>
    <name evidence="1" type="ORF">HKB35_24640</name>
</gene>
<organism evidence="1 2">
    <name type="scientific">Vibrio alginolyticus</name>
    <dbReference type="NCBI Taxonomy" id="663"/>
    <lineage>
        <taxon>Bacteria</taxon>
        <taxon>Pseudomonadati</taxon>
        <taxon>Pseudomonadota</taxon>
        <taxon>Gammaproteobacteria</taxon>
        <taxon>Vibrionales</taxon>
        <taxon>Vibrionaceae</taxon>
        <taxon>Vibrio</taxon>
    </lineage>
</organism>
<feature type="non-terminal residue" evidence="1">
    <location>
        <position position="1"/>
    </location>
</feature>
<evidence type="ECO:0000313" key="2">
    <source>
        <dbReference type="Proteomes" id="UP000565155"/>
    </source>
</evidence>
<comment type="caution">
    <text evidence="1">The sequence shown here is derived from an EMBL/GenBank/DDBJ whole genome shotgun (WGS) entry which is preliminary data.</text>
</comment>
<proteinExistence type="predicted"/>
<evidence type="ECO:0000313" key="1">
    <source>
        <dbReference type="EMBL" id="NMR76778.1"/>
    </source>
</evidence>
<accession>A0A7Y0R066</accession>
<dbReference type="Proteomes" id="UP000565155">
    <property type="component" value="Unassembled WGS sequence"/>
</dbReference>
<sequence length="282" mass="29651">VESNVLVTPPATPNVTLTHTLLSSTPYLINGKLNFEIKVSNNGGAIAHGYHVTQNINTLLTNNGLANDLSSAFNNTDVTGNPFSTWTVTVNNIGSNSLSAYQASGVQTDVDFDDTVSIYPGESITYLVEATLTPITIGTLQGFSAAVKDESGSLVQSANVTDTVNAEKVLNVSDSDIAISKTTTASEYVPGGNIEYEITVTNGSSKYFANNLLIQDNLTCVMTEQAGGAGDAQAFKEWKVEVISGEDSLGSDPGSYSYGSWSSNPIALTPDLAPGKTVKYKL</sequence>
<name>A0A7Y0R066_VIBAL</name>
<feature type="non-terminal residue" evidence="1">
    <location>
        <position position="282"/>
    </location>
</feature>
<dbReference type="EMBL" id="JABCMA010000162">
    <property type="protein sequence ID" value="NMR76778.1"/>
    <property type="molecule type" value="Genomic_DNA"/>
</dbReference>
<dbReference type="AlphaFoldDB" id="A0A7Y0R066"/>